<comment type="caution">
    <text evidence="1">The sequence shown here is derived from an EMBL/GenBank/DDBJ whole genome shotgun (WGS) entry which is preliminary data.</text>
</comment>
<dbReference type="InterPro" id="IPR007523">
    <property type="entry name" value="NDUFAF3/AAMDC"/>
</dbReference>
<reference evidence="1" key="1">
    <citation type="submission" date="2016-12" db="EMBL/GenBank/DDBJ databases">
        <authorList>
            <person name="Moulin L."/>
        </authorList>
    </citation>
    <scope>NUCLEOTIDE SEQUENCE [LARGE SCALE GENOMIC DNA]</scope>
    <source>
        <strain evidence="1">STM 7183</strain>
    </source>
</reference>
<dbReference type="SUPFAM" id="SSF64076">
    <property type="entry name" value="MTH938-like"/>
    <property type="match status" value="1"/>
</dbReference>
<dbReference type="RefSeq" id="WP_235850676.1">
    <property type="nucleotide sequence ID" value="NZ_CYGY02000009.1"/>
</dbReference>
<accession>A0A1N7RMS2</accession>
<sequence>MPFLRARAMNDGRWFFSKAGYLYRTAAILVTAAIGQVEAGMHFDAFSFGSIRIDGVTYAHDVVIDRGQVRKRKKKPSKAFREAFGHTPVSTAEAIPWNCQCLVIGTGTGALPVMEEVKQEAEHRKVELVIVPTEEAIARLKEQTSRTNAILHVTC</sequence>
<dbReference type="EMBL" id="CYGY02000009">
    <property type="protein sequence ID" value="SIT36348.1"/>
    <property type="molecule type" value="Genomic_DNA"/>
</dbReference>
<keyword evidence="2" id="KW-1185">Reference proteome</keyword>
<gene>
    <name evidence="1" type="ORF">BN2476_90024</name>
</gene>
<protein>
    <submittedName>
        <fullName evidence="1">Uncharacterized protein</fullName>
    </submittedName>
</protein>
<evidence type="ECO:0000313" key="1">
    <source>
        <dbReference type="EMBL" id="SIT36348.1"/>
    </source>
</evidence>
<proteinExistence type="predicted"/>
<dbReference type="Pfam" id="PF04430">
    <property type="entry name" value="DUF498"/>
    <property type="match status" value="1"/>
</dbReference>
<dbReference type="Proteomes" id="UP000195569">
    <property type="component" value="Unassembled WGS sequence"/>
</dbReference>
<dbReference type="AlphaFoldDB" id="A0A1N7RMS2"/>
<evidence type="ECO:0000313" key="2">
    <source>
        <dbReference type="Proteomes" id="UP000195569"/>
    </source>
</evidence>
<organism evidence="1 2">
    <name type="scientific">Paraburkholderia piptadeniae</name>
    <dbReference type="NCBI Taxonomy" id="1701573"/>
    <lineage>
        <taxon>Bacteria</taxon>
        <taxon>Pseudomonadati</taxon>
        <taxon>Pseudomonadota</taxon>
        <taxon>Betaproteobacteria</taxon>
        <taxon>Burkholderiales</taxon>
        <taxon>Burkholderiaceae</taxon>
        <taxon>Paraburkholderia</taxon>
    </lineage>
</organism>
<name>A0A1N7RMS2_9BURK</name>
<dbReference type="Gene3D" id="3.40.1230.10">
    <property type="entry name" value="MTH938-like"/>
    <property type="match status" value="1"/>
</dbReference>
<dbReference type="InterPro" id="IPR036748">
    <property type="entry name" value="MTH938-like_sf"/>
</dbReference>